<feature type="compositionally biased region" description="Basic and acidic residues" evidence="1">
    <location>
        <begin position="56"/>
        <end position="65"/>
    </location>
</feature>
<organism evidence="2 3">
    <name type="scientific">Candidatus Spechtbacteria bacterium RIFCSPLOWO2_01_FULL_46_10</name>
    <dbReference type="NCBI Taxonomy" id="1802163"/>
    <lineage>
        <taxon>Bacteria</taxon>
        <taxon>Candidatus Spechtiibacteriota</taxon>
    </lineage>
</organism>
<evidence type="ECO:0000313" key="3">
    <source>
        <dbReference type="Proteomes" id="UP000179153"/>
    </source>
</evidence>
<feature type="compositionally biased region" description="Gly residues" evidence="1">
    <location>
        <begin position="83"/>
        <end position="93"/>
    </location>
</feature>
<evidence type="ECO:0008006" key="4">
    <source>
        <dbReference type="Google" id="ProtNLM"/>
    </source>
</evidence>
<dbReference type="SUPFAM" id="SSF53300">
    <property type="entry name" value="vWA-like"/>
    <property type="match status" value="1"/>
</dbReference>
<dbReference type="PANTHER" id="PTHR30510:SF2">
    <property type="entry name" value="UPF0229 PROTEIN YEAH"/>
    <property type="match status" value="1"/>
</dbReference>
<dbReference type="InterPro" id="IPR006698">
    <property type="entry name" value="UPF0229"/>
</dbReference>
<proteinExistence type="predicted"/>
<name>A0A1G2HE04_9BACT</name>
<dbReference type="AlphaFoldDB" id="A0A1G2HE04"/>
<accession>A0A1G2HE04</accession>
<dbReference type="Pfam" id="PF04285">
    <property type="entry name" value="DUF444"/>
    <property type="match status" value="1"/>
</dbReference>
<dbReference type="STRING" id="1802163.A2932_02230"/>
<gene>
    <name evidence="2" type="ORF">A2932_02230</name>
</gene>
<feature type="region of interest" description="Disordered" evidence="1">
    <location>
        <begin position="1"/>
        <end position="119"/>
    </location>
</feature>
<comment type="caution">
    <text evidence="2">The sequence shown here is derived from an EMBL/GenBank/DDBJ whole genome shotgun (WGS) entry which is preliminary data.</text>
</comment>
<dbReference type="InterPro" id="IPR036465">
    <property type="entry name" value="vWFA_dom_sf"/>
</dbReference>
<evidence type="ECO:0000256" key="1">
    <source>
        <dbReference type="SAM" id="MobiDB-lite"/>
    </source>
</evidence>
<sequence length="453" mass="51331">MSIVRQKESPAKRGQKDARRHREKQREAIKKKLPEIISQEDIITRKRDKIVRIPIKRLDIPDFRPGRHKKGGGKGSGEDDGEGGVGVGQGPGKPGDIIKRKPGSGPGKGPGKPGQEPGEDFIETEIELAELIEMMLEDLGLPNLQERNKAELEVILGFKIEGRQKTGPWSLLDRRASAKAGMRRFWHLLVELKRLTGKDGLICFSALRQADGNILQAQELINSPDFVVQHTEIEPFPIIDTDDLRFRRVEEDIHKESQAVVIAMMDVSGSMTPMKKYLARSILFWLSEFLRVLYQKVEIRFIVHHTTARLVDEHTFFHTAESGGTRCASAYELANELISTNYPASQWNVYVWHFSDGEDWQPQQGASEARKLLEYPVNMFGYGELHVDEHYKADSNLLPSFKGEFNLAESKTAEGVTIFEGKSLPFLGVVIKEKGDVWPVLREFLRKDRWAEA</sequence>
<reference evidence="2 3" key="1">
    <citation type="journal article" date="2016" name="Nat. Commun.">
        <title>Thousands of microbial genomes shed light on interconnected biogeochemical processes in an aquifer system.</title>
        <authorList>
            <person name="Anantharaman K."/>
            <person name="Brown C.T."/>
            <person name="Hug L.A."/>
            <person name="Sharon I."/>
            <person name="Castelle C.J."/>
            <person name="Probst A.J."/>
            <person name="Thomas B.C."/>
            <person name="Singh A."/>
            <person name="Wilkins M.J."/>
            <person name="Karaoz U."/>
            <person name="Brodie E.L."/>
            <person name="Williams K.H."/>
            <person name="Hubbard S.S."/>
            <person name="Banfield J.F."/>
        </authorList>
    </citation>
    <scope>NUCLEOTIDE SEQUENCE [LARGE SCALE GENOMIC DNA]</scope>
</reference>
<dbReference type="PANTHER" id="PTHR30510">
    <property type="entry name" value="UPF0229 PROTEIN YEAH"/>
    <property type="match status" value="1"/>
</dbReference>
<feature type="compositionally biased region" description="Basic and acidic residues" evidence="1">
    <location>
        <begin position="24"/>
        <end position="34"/>
    </location>
</feature>
<protein>
    <recommendedName>
        <fullName evidence="4">Sporulation protein YhbH</fullName>
    </recommendedName>
</protein>
<dbReference type="CDD" id="cd00198">
    <property type="entry name" value="vWFA"/>
    <property type="match status" value="1"/>
</dbReference>
<dbReference type="Proteomes" id="UP000179153">
    <property type="component" value="Unassembled WGS sequence"/>
</dbReference>
<evidence type="ECO:0000313" key="2">
    <source>
        <dbReference type="EMBL" id="OGZ60727.1"/>
    </source>
</evidence>
<feature type="compositionally biased region" description="Basic and acidic residues" evidence="1">
    <location>
        <begin position="1"/>
        <end position="17"/>
    </location>
</feature>
<dbReference type="EMBL" id="MHOI01000038">
    <property type="protein sequence ID" value="OGZ60727.1"/>
    <property type="molecule type" value="Genomic_DNA"/>
</dbReference>